<dbReference type="AlphaFoldDB" id="A0A0A9E7F4"/>
<protein>
    <submittedName>
        <fullName evidence="1">Uncharacterized protein</fullName>
    </submittedName>
</protein>
<reference evidence="1" key="1">
    <citation type="submission" date="2014-09" db="EMBL/GenBank/DDBJ databases">
        <authorList>
            <person name="Magalhaes I.L.F."/>
            <person name="Oliveira U."/>
            <person name="Santos F.R."/>
            <person name="Vidigal T.H.D.A."/>
            <person name="Brescovit A.D."/>
            <person name="Santos A.J."/>
        </authorList>
    </citation>
    <scope>NUCLEOTIDE SEQUENCE</scope>
    <source>
        <tissue evidence="1">Shoot tissue taken approximately 20 cm above the soil surface</tissue>
    </source>
</reference>
<reference evidence="1" key="2">
    <citation type="journal article" date="2015" name="Data Brief">
        <title>Shoot transcriptome of the giant reed, Arundo donax.</title>
        <authorList>
            <person name="Barrero R.A."/>
            <person name="Guerrero F.D."/>
            <person name="Moolhuijzen P."/>
            <person name="Goolsby J.A."/>
            <person name="Tidwell J."/>
            <person name="Bellgard S.E."/>
            <person name="Bellgard M.I."/>
        </authorList>
    </citation>
    <scope>NUCLEOTIDE SEQUENCE</scope>
    <source>
        <tissue evidence="1">Shoot tissue taken approximately 20 cm above the soil surface</tissue>
    </source>
</reference>
<sequence length="41" mass="4713">MMAWKSREVIQYLGASNDYSPSLSLSTISCSIAFWCLQVYY</sequence>
<evidence type="ECO:0000313" key="1">
    <source>
        <dbReference type="EMBL" id="JAD96679.1"/>
    </source>
</evidence>
<name>A0A0A9E7F4_ARUDO</name>
<accession>A0A0A9E7F4</accession>
<dbReference type="PROSITE" id="PS51257">
    <property type="entry name" value="PROKAR_LIPOPROTEIN"/>
    <property type="match status" value="1"/>
</dbReference>
<dbReference type="EMBL" id="GBRH01201216">
    <property type="protein sequence ID" value="JAD96679.1"/>
    <property type="molecule type" value="Transcribed_RNA"/>
</dbReference>
<organism evidence="1">
    <name type="scientific">Arundo donax</name>
    <name type="common">Giant reed</name>
    <name type="synonym">Donax arundinaceus</name>
    <dbReference type="NCBI Taxonomy" id="35708"/>
    <lineage>
        <taxon>Eukaryota</taxon>
        <taxon>Viridiplantae</taxon>
        <taxon>Streptophyta</taxon>
        <taxon>Embryophyta</taxon>
        <taxon>Tracheophyta</taxon>
        <taxon>Spermatophyta</taxon>
        <taxon>Magnoliopsida</taxon>
        <taxon>Liliopsida</taxon>
        <taxon>Poales</taxon>
        <taxon>Poaceae</taxon>
        <taxon>PACMAD clade</taxon>
        <taxon>Arundinoideae</taxon>
        <taxon>Arundineae</taxon>
        <taxon>Arundo</taxon>
    </lineage>
</organism>
<proteinExistence type="predicted"/>